<keyword evidence="3" id="KW-1185">Reference proteome</keyword>
<sequence length="195" mass="21609">MASPQLLSSFSCELTIIKAKNIETKSNKQLFVRCYLHAGNNTRIRLNTHEISSKSNLFWNQSFPLDCFGTQASMHKLMQGTIVFELRQRTTGQILGKIRGSNLLGRAEIPWKSVSLETGIEQWVVMGGKSGRGHGDGKPPAVQVAVKVKIPTVEVAVPRRRRRGERKWEECGYGERGCGCGDCELFALAAALEGF</sequence>
<proteinExistence type="predicted"/>
<reference evidence="2 3" key="1">
    <citation type="submission" date="2017-07" db="EMBL/GenBank/DDBJ databases">
        <title>An improved, manually edited Actinidia chinensis var. chinensis (kiwifruit) genome highlights the challenges associated with draft genomes and gene prediction in plants.</title>
        <authorList>
            <person name="Pilkington S."/>
            <person name="Crowhurst R."/>
            <person name="Hilario E."/>
            <person name="Nardozza S."/>
            <person name="Fraser L."/>
            <person name="Peng Y."/>
            <person name="Gunaseelan K."/>
            <person name="Simpson R."/>
            <person name="Tahir J."/>
            <person name="Deroles S."/>
            <person name="Templeton K."/>
            <person name="Luo Z."/>
            <person name="Davy M."/>
            <person name="Cheng C."/>
            <person name="Mcneilage M."/>
            <person name="Scaglione D."/>
            <person name="Liu Y."/>
            <person name="Zhang Q."/>
            <person name="Datson P."/>
            <person name="De Silva N."/>
            <person name="Gardiner S."/>
            <person name="Bassett H."/>
            <person name="Chagne D."/>
            <person name="Mccallum J."/>
            <person name="Dzierzon H."/>
            <person name="Deng C."/>
            <person name="Wang Y.-Y."/>
            <person name="Barron N."/>
            <person name="Manako K."/>
            <person name="Bowen J."/>
            <person name="Foster T."/>
            <person name="Erridge Z."/>
            <person name="Tiffin H."/>
            <person name="Waite C."/>
            <person name="Davies K."/>
            <person name="Grierson E."/>
            <person name="Laing W."/>
            <person name="Kirk R."/>
            <person name="Chen X."/>
            <person name="Wood M."/>
            <person name="Montefiori M."/>
            <person name="Brummell D."/>
            <person name="Schwinn K."/>
            <person name="Catanach A."/>
            <person name="Fullerton C."/>
            <person name="Li D."/>
            <person name="Meiyalaghan S."/>
            <person name="Nieuwenhuizen N."/>
            <person name="Read N."/>
            <person name="Prakash R."/>
            <person name="Hunter D."/>
            <person name="Zhang H."/>
            <person name="Mckenzie M."/>
            <person name="Knabel M."/>
            <person name="Harris A."/>
            <person name="Allan A."/>
            <person name="Chen A."/>
            <person name="Janssen B."/>
            <person name="Plunkett B."/>
            <person name="Dwamena C."/>
            <person name="Voogd C."/>
            <person name="Leif D."/>
            <person name="Lafferty D."/>
            <person name="Souleyre E."/>
            <person name="Varkonyi-Gasic E."/>
            <person name="Gambi F."/>
            <person name="Hanley J."/>
            <person name="Yao J.-L."/>
            <person name="Cheung J."/>
            <person name="David K."/>
            <person name="Warren B."/>
            <person name="Marsh K."/>
            <person name="Snowden K."/>
            <person name="Lin-Wang K."/>
            <person name="Brian L."/>
            <person name="Martinez-Sanchez M."/>
            <person name="Wang M."/>
            <person name="Ileperuma N."/>
            <person name="Macnee N."/>
            <person name="Campin R."/>
            <person name="Mcatee P."/>
            <person name="Drummond R."/>
            <person name="Espley R."/>
            <person name="Ireland H."/>
            <person name="Wu R."/>
            <person name="Atkinson R."/>
            <person name="Karunairetnam S."/>
            <person name="Bulley S."/>
            <person name="Chunkath S."/>
            <person name="Hanley Z."/>
            <person name="Storey R."/>
            <person name="Thrimawithana A."/>
            <person name="Thomson S."/>
            <person name="David C."/>
            <person name="Testolin R."/>
        </authorList>
    </citation>
    <scope>NUCLEOTIDE SEQUENCE [LARGE SCALE GENOMIC DNA]</scope>
    <source>
        <strain evidence="3">cv. Red5</strain>
        <tissue evidence="2">Young leaf</tissue>
    </source>
</reference>
<dbReference type="Proteomes" id="UP000241394">
    <property type="component" value="Chromosome LG9"/>
</dbReference>
<dbReference type="PANTHER" id="PTHR35503">
    <property type="entry name" value="OSJNBA0006M15.15 PROTEIN"/>
    <property type="match status" value="1"/>
</dbReference>
<keyword evidence="2" id="KW-0472">Membrane</keyword>
<dbReference type="InParanoid" id="A0A2R6R671"/>
<evidence type="ECO:0000313" key="2">
    <source>
        <dbReference type="EMBL" id="PSS21508.1"/>
    </source>
</evidence>
<dbReference type="Gramene" id="PSS21508">
    <property type="protein sequence ID" value="PSS21508"/>
    <property type="gene ID" value="CEY00_Acc10554"/>
</dbReference>
<dbReference type="OrthoDB" id="687396at2759"/>
<dbReference type="PROSITE" id="PS50004">
    <property type="entry name" value="C2"/>
    <property type="match status" value="1"/>
</dbReference>
<dbReference type="Gene3D" id="2.60.40.150">
    <property type="entry name" value="C2 domain"/>
    <property type="match status" value="1"/>
</dbReference>
<dbReference type="InterPro" id="IPR000008">
    <property type="entry name" value="C2_dom"/>
</dbReference>
<keyword evidence="2" id="KW-0812">Transmembrane</keyword>
<dbReference type="InterPro" id="IPR035892">
    <property type="entry name" value="C2_domain_sf"/>
</dbReference>
<comment type="caution">
    <text evidence="2">The sequence shown here is derived from an EMBL/GenBank/DDBJ whole genome shotgun (WGS) entry which is preliminary data.</text>
</comment>
<dbReference type="Pfam" id="PF00168">
    <property type="entry name" value="C2"/>
    <property type="match status" value="1"/>
</dbReference>
<dbReference type="OMA" id="PNMEFKE"/>
<organism evidence="2 3">
    <name type="scientific">Actinidia chinensis var. chinensis</name>
    <name type="common">Chinese soft-hair kiwi</name>
    <dbReference type="NCBI Taxonomy" id="1590841"/>
    <lineage>
        <taxon>Eukaryota</taxon>
        <taxon>Viridiplantae</taxon>
        <taxon>Streptophyta</taxon>
        <taxon>Embryophyta</taxon>
        <taxon>Tracheophyta</taxon>
        <taxon>Spermatophyta</taxon>
        <taxon>Magnoliopsida</taxon>
        <taxon>eudicotyledons</taxon>
        <taxon>Gunneridae</taxon>
        <taxon>Pentapetalae</taxon>
        <taxon>asterids</taxon>
        <taxon>Ericales</taxon>
        <taxon>Actinidiaceae</taxon>
        <taxon>Actinidia</taxon>
    </lineage>
</organism>
<reference evidence="3" key="2">
    <citation type="journal article" date="2018" name="BMC Genomics">
        <title>A manually annotated Actinidia chinensis var. chinensis (kiwifruit) genome highlights the challenges associated with draft genomes and gene prediction in plants.</title>
        <authorList>
            <person name="Pilkington S.M."/>
            <person name="Crowhurst R."/>
            <person name="Hilario E."/>
            <person name="Nardozza S."/>
            <person name="Fraser L."/>
            <person name="Peng Y."/>
            <person name="Gunaseelan K."/>
            <person name="Simpson R."/>
            <person name="Tahir J."/>
            <person name="Deroles S.C."/>
            <person name="Templeton K."/>
            <person name="Luo Z."/>
            <person name="Davy M."/>
            <person name="Cheng C."/>
            <person name="McNeilage M."/>
            <person name="Scaglione D."/>
            <person name="Liu Y."/>
            <person name="Zhang Q."/>
            <person name="Datson P."/>
            <person name="De Silva N."/>
            <person name="Gardiner S.E."/>
            <person name="Bassett H."/>
            <person name="Chagne D."/>
            <person name="McCallum J."/>
            <person name="Dzierzon H."/>
            <person name="Deng C."/>
            <person name="Wang Y.Y."/>
            <person name="Barron L."/>
            <person name="Manako K."/>
            <person name="Bowen J."/>
            <person name="Foster T.M."/>
            <person name="Erridge Z.A."/>
            <person name="Tiffin H."/>
            <person name="Waite C.N."/>
            <person name="Davies K.M."/>
            <person name="Grierson E.P."/>
            <person name="Laing W.A."/>
            <person name="Kirk R."/>
            <person name="Chen X."/>
            <person name="Wood M."/>
            <person name="Montefiori M."/>
            <person name="Brummell D.A."/>
            <person name="Schwinn K.E."/>
            <person name="Catanach A."/>
            <person name="Fullerton C."/>
            <person name="Li D."/>
            <person name="Meiyalaghan S."/>
            <person name="Nieuwenhuizen N."/>
            <person name="Read N."/>
            <person name="Prakash R."/>
            <person name="Hunter D."/>
            <person name="Zhang H."/>
            <person name="McKenzie M."/>
            <person name="Knabel M."/>
            <person name="Harris A."/>
            <person name="Allan A.C."/>
            <person name="Gleave A."/>
            <person name="Chen A."/>
            <person name="Janssen B.J."/>
            <person name="Plunkett B."/>
            <person name="Ampomah-Dwamena C."/>
            <person name="Voogd C."/>
            <person name="Leif D."/>
            <person name="Lafferty D."/>
            <person name="Souleyre E.J.F."/>
            <person name="Varkonyi-Gasic E."/>
            <person name="Gambi F."/>
            <person name="Hanley J."/>
            <person name="Yao J.L."/>
            <person name="Cheung J."/>
            <person name="David K.M."/>
            <person name="Warren B."/>
            <person name="Marsh K."/>
            <person name="Snowden K.C."/>
            <person name="Lin-Wang K."/>
            <person name="Brian L."/>
            <person name="Martinez-Sanchez M."/>
            <person name="Wang M."/>
            <person name="Ileperuma N."/>
            <person name="Macnee N."/>
            <person name="Campin R."/>
            <person name="McAtee P."/>
            <person name="Drummond R.S.M."/>
            <person name="Espley R.V."/>
            <person name="Ireland H.S."/>
            <person name="Wu R."/>
            <person name="Atkinson R.G."/>
            <person name="Karunairetnam S."/>
            <person name="Bulley S."/>
            <person name="Chunkath S."/>
            <person name="Hanley Z."/>
            <person name="Storey R."/>
            <person name="Thrimawithana A.H."/>
            <person name="Thomson S."/>
            <person name="David C."/>
            <person name="Testolin R."/>
            <person name="Huang H."/>
            <person name="Hellens R.P."/>
            <person name="Schaffer R.J."/>
        </authorList>
    </citation>
    <scope>NUCLEOTIDE SEQUENCE [LARGE SCALE GENOMIC DNA]</scope>
    <source>
        <strain evidence="3">cv. Red5</strain>
    </source>
</reference>
<name>A0A2R6R671_ACTCC</name>
<dbReference type="SUPFAM" id="SSF49562">
    <property type="entry name" value="C2 domain (Calcium/lipid-binding domain, CaLB)"/>
    <property type="match status" value="1"/>
</dbReference>
<dbReference type="AlphaFoldDB" id="A0A2R6R671"/>
<protein>
    <submittedName>
        <fullName evidence="2">Transmembrane gamma-carboxyglutamic acid protein like</fullName>
    </submittedName>
</protein>
<gene>
    <name evidence="2" type="ORF">CEY00_Acc10554</name>
</gene>
<feature type="domain" description="C2" evidence="1">
    <location>
        <begin position="1"/>
        <end position="124"/>
    </location>
</feature>
<dbReference type="EMBL" id="NKQK01000009">
    <property type="protein sequence ID" value="PSS21508.1"/>
    <property type="molecule type" value="Genomic_DNA"/>
</dbReference>
<evidence type="ECO:0000259" key="1">
    <source>
        <dbReference type="PROSITE" id="PS50004"/>
    </source>
</evidence>
<dbReference type="PANTHER" id="PTHR35503:SF2">
    <property type="entry name" value="OS04G0455700 PROTEIN"/>
    <property type="match status" value="1"/>
</dbReference>
<accession>A0A2R6R671</accession>
<dbReference type="FunCoup" id="A0A2R6R671">
    <property type="interactions" value="2"/>
</dbReference>
<evidence type="ECO:0000313" key="3">
    <source>
        <dbReference type="Proteomes" id="UP000241394"/>
    </source>
</evidence>